<organism evidence="1">
    <name type="scientific">mine drainage metagenome</name>
    <dbReference type="NCBI Taxonomy" id="410659"/>
    <lineage>
        <taxon>unclassified sequences</taxon>
        <taxon>metagenomes</taxon>
        <taxon>ecological metagenomes</taxon>
    </lineage>
</organism>
<dbReference type="AlphaFoldDB" id="A0A1J5TFM1"/>
<reference evidence="1" key="1">
    <citation type="submission" date="2016-10" db="EMBL/GenBank/DDBJ databases">
        <title>Sequence of Gallionella enrichment culture.</title>
        <authorList>
            <person name="Poehlein A."/>
            <person name="Muehling M."/>
            <person name="Daniel R."/>
        </authorList>
    </citation>
    <scope>NUCLEOTIDE SEQUENCE</scope>
</reference>
<dbReference type="EMBL" id="MLJW01000001">
    <property type="protein sequence ID" value="OIR19778.1"/>
    <property type="molecule type" value="Genomic_DNA"/>
</dbReference>
<dbReference type="InterPro" id="IPR012899">
    <property type="entry name" value="LTXXQ"/>
</dbReference>
<accession>A0A1J5TFM1</accession>
<evidence type="ECO:0000313" key="1">
    <source>
        <dbReference type="EMBL" id="OIR19778.1"/>
    </source>
</evidence>
<protein>
    <recommendedName>
        <fullName evidence="2">Periplasmic protein</fullName>
    </recommendedName>
</protein>
<dbReference type="Pfam" id="PF07813">
    <property type="entry name" value="LTXXQ"/>
    <property type="match status" value="1"/>
</dbReference>
<name>A0A1J5TFM1_9ZZZZ</name>
<sequence>MKRMQVVTMLMSSLFLASLTATAYAEEPASNTESGCRARQHADPVANSEKHLAAFKKELKITSDQEQTWEAYAEKTRSSVKDIRDRMNEAMQGQPETAPERFDRHIELMRKRLASFEKMDEALKQLYAALTPEQKAIADRHFSRLRH</sequence>
<comment type="caution">
    <text evidence="1">The sequence shown here is derived from an EMBL/GenBank/DDBJ whole genome shotgun (WGS) entry which is preliminary data.</text>
</comment>
<evidence type="ECO:0008006" key="2">
    <source>
        <dbReference type="Google" id="ProtNLM"/>
    </source>
</evidence>
<dbReference type="GO" id="GO:0042597">
    <property type="term" value="C:periplasmic space"/>
    <property type="evidence" value="ECO:0007669"/>
    <property type="project" value="InterPro"/>
</dbReference>
<gene>
    <name evidence="1" type="ORF">GALL_06620</name>
</gene>
<proteinExistence type="predicted"/>